<comment type="subcellular location">
    <subcellularLocation>
        <location evidence="1">Cytoplasm</location>
        <location evidence="1">Cytosol</location>
    </subcellularLocation>
</comment>
<organism evidence="6 7">
    <name type="scientific">Parasphingorhabdus cellanae</name>
    <dbReference type="NCBI Taxonomy" id="2806553"/>
    <lineage>
        <taxon>Bacteria</taxon>
        <taxon>Pseudomonadati</taxon>
        <taxon>Pseudomonadota</taxon>
        <taxon>Alphaproteobacteria</taxon>
        <taxon>Sphingomonadales</taxon>
        <taxon>Sphingomonadaceae</taxon>
        <taxon>Parasphingorhabdus</taxon>
    </lineage>
</organism>
<keyword evidence="6" id="KW-0969">Cilium</keyword>
<evidence type="ECO:0000256" key="3">
    <source>
        <dbReference type="ARBA" id="ARBA00022490"/>
    </source>
</evidence>
<dbReference type="Gene3D" id="1.20.120.340">
    <property type="entry name" value="Flagellar protein FliS"/>
    <property type="match status" value="1"/>
</dbReference>
<evidence type="ECO:0000256" key="4">
    <source>
        <dbReference type="ARBA" id="ARBA00022795"/>
    </source>
</evidence>
<accession>A0ABX7T4F9</accession>
<evidence type="ECO:0000256" key="2">
    <source>
        <dbReference type="ARBA" id="ARBA00008787"/>
    </source>
</evidence>
<keyword evidence="6" id="KW-0282">Flagellum</keyword>
<evidence type="ECO:0000313" key="7">
    <source>
        <dbReference type="Proteomes" id="UP000663923"/>
    </source>
</evidence>
<dbReference type="SUPFAM" id="SSF101116">
    <property type="entry name" value="Flagellar export chaperone FliS"/>
    <property type="match status" value="1"/>
</dbReference>
<protein>
    <submittedName>
        <fullName evidence="6">Flagellar protein FliS</fullName>
    </submittedName>
</protein>
<dbReference type="PANTHER" id="PTHR34773">
    <property type="entry name" value="FLAGELLAR SECRETION CHAPERONE FLIS"/>
    <property type="match status" value="1"/>
</dbReference>
<keyword evidence="3" id="KW-0963">Cytoplasm</keyword>
<dbReference type="EMBL" id="CP071794">
    <property type="protein sequence ID" value="QTD56469.1"/>
    <property type="molecule type" value="Genomic_DNA"/>
</dbReference>
<reference evidence="6 7" key="1">
    <citation type="submission" date="2021-03" db="EMBL/GenBank/DDBJ databases">
        <title>Complete genome of Parasphingorhabdus_sp.JHSY0214.</title>
        <authorList>
            <person name="Yoo J.H."/>
            <person name="Bae J.W."/>
        </authorList>
    </citation>
    <scope>NUCLEOTIDE SEQUENCE [LARGE SCALE GENOMIC DNA]</scope>
    <source>
        <strain evidence="6 7">JHSY0214</strain>
    </source>
</reference>
<dbReference type="RefSeq" id="WP_207988289.1">
    <property type="nucleotide sequence ID" value="NZ_CP071794.1"/>
</dbReference>
<keyword evidence="6" id="KW-0966">Cell projection</keyword>
<dbReference type="InterPro" id="IPR036584">
    <property type="entry name" value="FliS_sf"/>
</dbReference>
<dbReference type="PANTHER" id="PTHR34773:SF1">
    <property type="entry name" value="FLAGELLAR SECRETION CHAPERONE FLIS"/>
    <property type="match status" value="1"/>
</dbReference>
<keyword evidence="5" id="KW-0143">Chaperone</keyword>
<dbReference type="Pfam" id="PF02561">
    <property type="entry name" value="FliS"/>
    <property type="match status" value="1"/>
</dbReference>
<sequence length="124" mass="13860">MMHSAQSGYAVAGKDTRVLNANAHELITILFEELLNLLDEISIIHERGKTKEIVDQQVMALSIVDSLIVSLDMENGGELAENLRNTYAQVRALIAADDPDANLRNNRTAYKFISEIYSAWRQIA</sequence>
<proteinExistence type="inferred from homology"/>
<comment type="similarity">
    <text evidence="2">Belongs to the FliS family.</text>
</comment>
<keyword evidence="4" id="KW-1005">Bacterial flagellum biogenesis</keyword>
<name>A0ABX7T4F9_9SPHN</name>
<evidence type="ECO:0000256" key="1">
    <source>
        <dbReference type="ARBA" id="ARBA00004514"/>
    </source>
</evidence>
<dbReference type="Proteomes" id="UP000663923">
    <property type="component" value="Chromosome"/>
</dbReference>
<evidence type="ECO:0000313" key="6">
    <source>
        <dbReference type="EMBL" id="QTD56469.1"/>
    </source>
</evidence>
<gene>
    <name evidence="6" type="ORF">J4G78_02405</name>
</gene>
<keyword evidence="7" id="KW-1185">Reference proteome</keyword>
<evidence type="ECO:0000256" key="5">
    <source>
        <dbReference type="ARBA" id="ARBA00023186"/>
    </source>
</evidence>
<dbReference type="InterPro" id="IPR003713">
    <property type="entry name" value="FliS"/>
</dbReference>